<gene>
    <name evidence="2" type="ORF">SDC9_89382</name>
</gene>
<protein>
    <submittedName>
        <fullName evidence="2">Uncharacterized protein</fullName>
    </submittedName>
</protein>
<accession>A0A644ZVR1</accession>
<reference evidence="2" key="1">
    <citation type="submission" date="2019-08" db="EMBL/GenBank/DDBJ databases">
        <authorList>
            <person name="Kucharzyk K."/>
            <person name="Murdoch R.W."/>
            <person name="Higgins S."/>
            <person name="Loffler F."/>
        </authorList>
    </citation>
    <scope>NUCLEOTIDE SEQUENCE</scope>
</reference>
<evidence type="ECO:0000313" key="2">
    <source>
        <dbReference type="EMBL" id="MPM42713.1"/>
    </source>
</evidence>
<sequence>MQNRNKAKSIGKLSGKAKRVLAVLAVFILTMSFGASALADGGRGNGAPSGAPAGGQQTPGVTGGQQPENGNGEQNGNPSRDAMGANLDKIEAAIATIEDETVQASLTALLEAYADALEAKQAAIEANDTASISELAAAASAAKDALDLAMTEAGLSLDDILSTPLQAEDGTGRMLGKPELDTESIAAEIAALDDSDENKAALEGLLNAYKVALQARVSANTATMSEGEIAALDEAVTAAEVQLREKLANAGLSTELTVQNQQEQQSQWQLSVIPDGTEAPSGTGFFATIFNWLNSLFK</sequence>
<feature type="region of interest" description="Disordered" evidence="1">
    <location>
        <begin position="41"/>
        <end position="83"/>
    </location>
</feature>
<name>A0A644ZVR1_9ZZZZ</name>
<comment type="caution">
    <text evidence="2">The sequence shown here is derived from an EMBL/GenBank/DDBJ whole genome shotgun (WGS) entry which is preliminary data.</text>
</comment>
<feature type="compositionally biased region" description="Low complexity" evidence="1">
    <location>
        <begin position="48"/>
        <end position="78"/>
    </location>
</feature>
<dbReference type="EMBL" id="VSSQ01009830">
    <property type="protein sequence ID" value="MPM42713.1"/>
    <property type="molecule type" value="Genomic_DNA"/>
</dbReference>
<dbReference type="AlphaFoldDB" id="A0A644ZVR1"/>
<organism evidence="2">
    <name type="scientific">bioreactor metagenome</name>
    <dbReference type="NCBI Taxonomy" id="1076179"/>
    <lineage>
        <taxon>unclassified sequences</taxon>
        <taxon>metagenomes</taxon>
        <taxon>ecological metagenomes</taxon>
    </lineage>
</organism>
<proteinExistence type="predicted"/>
<evidence type="ECO:0000256" key="1">
    <source>
        <dbReference type="SAM" id="MobiDB-lite"/>
    </source>
</evidence>